<sequence>MLIVAGNNRKNSIIMNKYFILLGSNKLLWGQVCHLHELGFKVIVVAWNNTPDIVGDLFIQMDVKDSAGIIKKLEELGFKGEVAGALSSIDLAAPTVNAINAWCGNKTMPEKFNKVLSKNEMRDAWMAAGVFNRISKMDDEITLDELYKASQKMKLICKPDVSASSRGITILEKGETCEALQDALNKAKETSFNNKCLIEEFVEGEEFTVDMLGDSYGNVNCYGSSIQYHSLYALKNHVTVIHHWNSRKYDDKTWKRIADFGIQCYKALGLHSMFGHLEIIMKEDGSFTPVEMGARSSGFICSHTVWKASGHDYLGDYIKVLHGEKIEPGNYMNGANSSMWFGYDIPSNSRSVSTTDITKFLDTRITVLYENHDGLDIDKDYGDYINDGDRDKLGYAILCGPRDVLTYESIQKSNESFLNNFLGRK</sequence>
<feature type="domain" description="ATP-grasp" evidence="5">
    <location>
        <begin position="118"/>
        <end position="322"/>
    </location>
</feature>
<evidence type="ECO:0000256" key="4">
    <source>
        <dbReference type="PROSITE-ProRule" id="PRU00409"/>
    </source>
</evidence>
<accession>A0A642HRN7</accession>
<gene>
    <name evidence="6" type="ORF">F2Z89_08420</name>
</gene>
<dbReference type="AlphaFoldDB" id="A0A642HRN7"/>
<dbReference type="Proteomes" id="UP000460666">
    <property type="component" value="Unassembled WGS sequence"/>
</dbReference>
<keyword evidence="3 4" id="KW-0067">ATP-binding</keyword>
<protein>
    <submittedName>
        <fullName evidence="6">ATP-grasp domain-containing protein</fullName>
    </submittedName>
</protein>
<organism evidence="6 7">
    <name type="scientific">Bacteroides fragilis</name>
    <dbReference type="NCBI Taxonomy" id="817"/>
    <lineage>
        <taxon>Bacteria</taxon>
        <taxon>Pseudomonadati</taxon>
        <taxon>Bacteroidota</taxon>
        <taxon>Bacteroidia</taxon>
        <taxon>Bacteroidales</taxon>
        <taxon>Bacteroidaceae</taxon>
        <taxon>Bacteroides</taxon>
    </lineage>
</organism>
<dbReference type="GO" id="GO:0005524">
    <property type="term" value="F:ATP binding"/>
    <property type="evidence" value="ECO:0007669"/>
    <property type="project" value="UniProtKB-UniRule"/>
</dbReference>
<evidence type="ECO:0000256" key="2">
    <source>
        <dbReference type="ARBA" id="ARBA00022741"/>
    </source>
</evidence>
<evidence type="ECO:0000256" key="3">
    <source>
        <dbReference type="ARBA" id="ARBA00022840"/>
    </source>
</evidence>
<dbReference type="Pfam" id="PF13535">
    <property type="entry name" value="ATP-grasp_4"/>
    <property type="match status" value="1"/>
</dbReference>
<dbReference type="SUPFAM" id="SSF56059">
    <property type="entry name" value="Glutathione synthetase ATP-binding domain-like"/>
    <property type="match status" value="1"/>
</dbReference>
<dbReference type="GO" id="GO:0046872">
    <property type="term" value="F:metal ion binding"/>
    <property type="evidence" value="ECO:0007669"/>
    <property type="project" value="InterPro"/>
</dbReference>
<evidence type="ECO:0000256" key="1">
    <source>
        <dbReference type="ARBA" id="ARBA00022598"/>
    </source>
</evidence>
<dbReference type="InterPro" id="IPR011761">
    <property type="entry name" value="ATP-grasp"/>
</dbReference>
<dbReference type="EMBL" id="VWCJ01000004">
    <property type="protein sequence ID" value="KAA4998876.1"/>
    <property type="molecule type" value="Genomic_DNA"/>
</dbReference>
<dbReference type="GO" id="GO:0016874">
    <property type="term" value="F:ligase activity"/>
    <property type="evidence" value="ECO:0007669"/>
    <property type="project" value="UniProtKB-KW"/>
</dbReference>
<name>A0A642HRN7_BACFG</name>
<evidence type="ECO:0000313" key="6">
    <source>
        <dbReference type="EMBL" id="KAA4998876.1"/>
    </source>
</evidence>
<keyword evidence="2 4" id="KW-0547">Nucleotide-binding</keyword>
<evidence type="ECO:0000313" key="7">
    <source>
        <dbReference type="Proteomes" id="UP000460666"/>
    </source>
</evidence>
<evidence type="ECO:0000259" key="5">
    <source>
        <dbReference type="PROSITE" id="PS50975"/>
    </source>
</evidence>
<reference evidence="6 7" key="1">
    <citation type="journal article" date="2019" name="Nat. Med.">
        <title>A library of human gut bacterial isolates paired with longitudinal multiomics data enables mechanistic microbiome research.</title>
        <authorList>
            <person name="Poyet M."/>
            <person name="Groussin M."/>
            <person name="Gibbons S.M."/>
            <person name="Avila-Pacheco J."/>
            <person name="Jiang X."/>
            <person name="Kearney S.M."/>
            <person name="Perrotta A.R."/>
            <person name="Berdy B."/>
            <person name="Zhao S."/>
            <person name="Lieberman T.D."/>
            <person name="Swanson P.K."/>
            <person name="Smith M."/>
            <person name="Roesemann S."/>
            <person name="Alexander J.E."/>
            <person name="Rich S.A."/>
            <person name="Livny J."/>
            <person name="Vlamakis H."/>
            <person name="Clish C."/>
            <person name="Bullock K."/>
            <person name="Deik A."/>
            <person name="Scott J."/>
            <person name="Pierce K.A."/>
            <person name="Xavier R.J."/>
            <person name="Alm E.J."/>
        </authorList>
    </citation>
    <scope>NUCLEOTIDE SEQUENCE [LARGE SCALE GENOMIC DNA]</scope>
    <source>
        <strain evidence="6 7">BIOML-A46</strain>
    </source>
</reference>
<dbReference type="PANTHER" id="PTHR43585:SF2">
    <property type="entry name" value="ATP-GRASP ENZYME FSQD"/>
    <property type="match status" value="1"/>
</dbReference>
<dbReference type="InterPro" id="IPR052032">
    <property type="entry name" value="ATP-dep_AA_Ligase"/>
</dbReference>
<proteinExistence type="predicted"/>
<keyword evidence="1" id="KW-0436">Ligase</keyword>
<dbReference type="PROSITE" id="PS50975">
    <property type="entry name" value="ATP_GRASP"/>
    <property type="match status" value="1"/>
</dbReference>
<comment type="caution">
    <text evidence="6">The sequence shown here is derived from an EMBL/GenBank/DDBJ whole genome shotgun (WGS) entry which is preliminary data.</text>
</comment>
<dbReference type="PANTHER" id="PTHR43585">
    <property type="entry name" value="FUMIPYRROLE BIOSYNTHESIS PROTEIN C"/>
    <property type="match status" value="1"/>
</dbReference>
<dbReference type="Gene3D" id="3.30.470.20">
    <property type="entry name" value="ATP-grasp fold, B domain"/>
    <property type="match status" value="1"/>
</dbReference>